<gene>
    <name evidence="1" type="ORF">LCGC14_1854580</name>
</gene>
<accession>A0A0F9J8J8</accession>
<reference evidence="1" key="1">
    <citation type="journal article" date="2015" name="Nature">
        <title>Complex archaea that bridge the gap between prokaryotes and eukaryotes.</title>
        <authorList>
            <person name="Spang A."/>
            <person name="Saw J.H."/>
            <person name="Jorgensen S.L."/>
            <person name="Zaremba-Niedzwiedzka K."/>
            <person name="Martijn J."/>
            <person name="Lind A.E."/>
            <person name="van Eijk R."/>
            <person name="Schleper C."/>
            <person name="Guy L."/>
            <person name="Ettema T.J."/>
        </authorList>
    </citation>
    <scope>NUCLEOTIDE SEQUENCE</scope>
</reference>
<dbReference type="AlphaFoldDB" id="A0A0F9J8J8"/>
<comment type="caution">
    <text evidence="1">The sequence shown here is derived from an EMBL/GenBank/DDBJ whole genome shotgun (WGS) entry which is preliminary data.</text>
</comment>
<dbReference type="EMBL" id="LAZR01018677">
    <property type="protein sequence ID" value="KKL95437.1"/>
    <property type="molecule type" value="Genomic_DNA"/>
</dbReference>
<protein>
    <submittedName>
        <fullName evidence="1">Uncharacterized protein</fullName>
    </submittedName>
</protein>
<sequence length="96" mass="11349">MEFEIVKVKWIDAQRLEIGVQQLSEVKDIEPIPCEIVGFLVHEDKERIIVAQERWDKLGLDLEKRGCKYVHVIPKVSIIKIMRLKEISEKPRNKKK</sequence>
<evidence type="ECO:0000313" key="1">
    <source>
        <dbReference type="EMBL" id="KKL95437.1"/>
    </source>
</evidence>
<proteinExistence type="predicted"/>
<name>A0A0F9J8J8_9ZZZZ</name>
<organism evidence="1">
    <name type="scientific">marine sediment metagenome</name>
    <dbReference type="NCBI Taxonomy" id="412755"/>
    <lineage>
        <taxon>unclassified sequences</taxon>
        <taxon>metagenomes</taxon>
        <taxon>ecological metagenomes</taxon>
    </lineage>
</organism>